<dbReference type="SUPFAM" id="SSF53448">
    <property type="entry name" value="Nucleotide-diphospho-sugar transferases"/>
    <property type="match status" value="1"/>
</dbReference>
<gene>
    <name evidence="4" type="ORF">HF682_15230</name>
</gene>
<dbReference type="RefSeq" id="WP_168878195.1">
    <property type="nucleotide sequence ID" value="NZ_JABAIM010000004.1"/>
</dbReference>
<dbReference type="Pfam" id="PF00483">
    <property type="entry name" value="NTP_transferase"/>
    <property type="match status" value="1"/>
</dbReference>
<organism evidence="4 5">
    <name type="scientific">Leeia aquatica</name>
    <dbReference type="NCBI Taxonomy" id="2725557"/>
    <lineage>
        <taxon>Bacteria</taxon>
        <taxon>Pseudomonadati</taxon>
        <taxon>Pseudomonadota</taxon>
        <taxon>Betaproteobacteria</taxon>
        <taxon>Neisseriales</taxon>
        <taxon>Leeiaceae</taxon>
        <taxon>Leeia</taxon>
    </lineage>
</organism>
<evidence type="ECO:0000313" key="5">
    <source>
        <dbReference type="Proteomes" id="UP000587991"/>
    </source>
</evidence>
<proteinExistence type="predicted"/>
<comment type="caution">
    <text evidence="4">The sequence shown here is derived from an EMBL/GenBank/DDBJ whole genome shotgun (WGS) entry which is preliminary data.</text>
</comment>
<dbReference type="InterPro" id="IPR050065">
    <property type="entry name" value="GlmU-like"/>
</dbReference>
<keyword evidence="2" id="KW-0548">Nucleotidyltransferase</keyword>
<dbReference type="InterPro" id="IPR029044">
    <property type="entry name" value="Nucleotide-diphossugar_trans"/>
</dbReference>
<dbReference type="CDD" id="cd06422">
    <property type="entry name" value="NTP_transferase_like_1"/>
    <property type="match status" value="1"/>
</dbReference>
<keyword evidence="1 4" id="KW-0808">Transferase</keyword>
<reference evidence="4 5" key="1">
    <citation type="submission" date="2020-04" db="EMBL/GenBank/DDBJ databases">
        <title>Draft genome of Leeia sp. IMCC25680.</title>
        <authorList>
            <person name="Song J."/>
            <person name="Cho J.-C."/>
        </authorList>
    </citation>
    <scope>NUCLEOTIDE SEQUENCE [LARGE SCALE GENOMIC DNA]</scope>
    <source>
        <strain evidence="4 5">IMCC25680</strain>
    </source>
</reference>
<feature type="domain" description="Nucleotidyl transferase" evidence="3">
    <location>
        <begin position="1"/>
        <end position="216"/>
    </location>
</feature>
<dbReference type="GO" id="GO:0016779">
    <property type="term" value="F:nucleotidyltransferase activity"/>
    <property type="evidence" value="ECO:0007669"/>
    <property type="project" value="UniProtKB-KW"/>
</dbReference>
<dbReference type="EMBL" id="JABAIM010000004">
    <property type="protein sequence ID" value="NLR76519.1"/>
    <property type="molecule type" value="Genomic_DNA"/>
</dbReference>
<dbReference type="Gene3D" id="3.90.550.10">
    <property type="entry name" value="Spore Coat Polysaccharide Biosynthesis Protein SpsA, Chain A"/>
    <property type="match status" value="1"/>
</dbReference>
<sequence length="225" mass="24196">MILAAGRGERMRPLTDHTPKPLLQVGREPLIGWHLRHLAAAGIREVVINLAHLGAQIEAALGEGAVYGVRIRYSHEGTALETAGGIATALPLLGEQPFLLLNGDVLTDIHLPALLQRAQAQLAQRLAWLVMVPNPPHHPSGDFSLVDGLLGRAEVNRHTYAGIGVYHPAMFRDTPPHQVAKLAPLLHAAADAGQLGGEVHTGQWLDVGTPERLEAARDWVAQVGW</sequence>
<dbReference type="AlphaFoldDB" id="A0A847SH61"/>
<name>A0A847SH61_9NEIS</name>
<evidence type="ECO:0000259" key="3">
    <source>
        <dbReference type="Pfam" id="PF00483"/>
    </source>
</evidence>
<accession>A0A847SH61</accession>
<dbReference type="PANTHER" id="PTHR43584">
    <property type="entry name" value="NUCLEOTIDYL TRANSFERASE"/>
    <property type="match status" value="1"/>
</dbReference>
<evidence type="ECO:0000256" key="2">
    <source>
        <dbReference type="ARBA" id="ARBA00022695"/>
    </source>
</evidence>
<dbReference type="InterPro" id="IPR054790">
    <property type="entry name" value="MurU"/>
</dbReference>
<evidence type="ECO:0000256" key="1">
    <source>
        <dbReference type="ARBA" id="ARBA00022679"/>
    </source>
</evidence>
<dbReference type="NCBIfam" id="NF045761">
    <property type="entry name" value="NAMPUrTaseMurU"/>
    <property type="match status" value="1"/>
</dbReference>
<dbReference type="PANTHER" id="PTHR43584:SF8">
    <property type="entry name" value="N-ACETYLMURAMATE ALPHA-1-PHOSPHATE URIDYLYLTRANSFERASE"/>
    <property type="match status" value="1"/>
</dbReference>
<dbReference type="InterPro" id="IPR005835">
    <property type="entry name" value="NTP_transferase_dom"/>
</dbReference>
<keyword evidence="5" id="KW-1185">Reference proteome</keyword>
<dbReference type="Proteomes" id="UP000587991">
    <property type="component" value="Unassembled WGS sequence"/>
</dbReference>
<protein>
    <submittedName>
        <fullName evidence="4">Nucleotidyltransferase family protein</fullName>
    </submittedName>
</protein>
<evidence type="ECO:0000313" key="4">
    <source>
        <dbReference type="EMBL" id="NLR76519.1"/>
    </source>
</evidence>